<dbReference type="PANTHER" id="PTHR34992:SF10">
    <property type="entry name" value="COPPER ACQUISITION FACTOR BIM1-LIKE DOMAIN-CONTAINING PROTEIN"/>
    <property type="match status" value="1"/>
</dbReference>
<comment type="subcellular location">
    <subcellularLocation>
        <location evidence="1">Cell membrane</location>
        <topology evidence="1">Lipid-anchor</topology>
        <topology evidence="1">GPI-anchor</topology>
    </subcellularLocation>
</comment>
<organism evidence="9 10">
    <name type="scientific">Trichoglossum hirsutum</name>
    <dbReference type="NCBI Taxonomy" id="265104"/>
    <lineage>
        <taxon>Eukaryota</taxon>
        <taxon>Fungi</taxon>
        <taxon>Dikarya</taxon>
        <taxon>Ascomycota</taxon>
        <taxon>Pezizomycotina</taxon>
        <taxon>Geoglossomycetes</taxon>
        <taxon>Geoglossales</taxon>
        <taxon>Geoglossaceae</taxon>
        <taxon>Trichoglossum</taxon>
    </lineage>
</organism>
<reference evidence="9" key="1">
    <citation type="submission" date="2021-03" db="EMBL/GenBank/DDBJ databases">
        <title>Comparative genomics and phylogenomic investigation of the class Geoglossomycetes provide insights into ecological specialization and systematics.</title>
        <authorList>
            <person name="Melie T."/>
            <person name="Pirro S."/>
            <person name="Miller A.N."/>
            <person name="Quandt A."/>
        </authorList>
    </citation>
    <scope>NUCLEOTIDE SEQUENCE</scope>
    <source>
        <strain evidence="9">CAQ_001_2017</strain>
    </source>
</reference>
<keyword evidence="6" id="KW-0325">Glycoprotein</keyword>
<dbReference type="Proteomes" id="UP000750711">
    <property type="component" value="Unassembled WGS sequence"/>
</dbReference>
<dbReference type="AlphaFoldDB" id="A0A9P8L2H4"/>
<evidence type="ECO:0000313" key="10">
    <source>
        <dbReference type="Proteomes" id="UP000750711"/>
    </source>
</evidence>
<keyword evidence="10" id="KW-1185">Reference proteome</keyword>
<keyword evidence="5" id="KW-0472">Membrane</keyword>
<evidence type="ECO:0000313" key="9">
    <source>
        <dbReference type="EMBL" id="KAH0550994.1"/>
    </source>
</evidence>
<evidence type="ECO:0000259" key="8">
    <source>
        <dbReference type="Pfam" id="PF20238"/>
    </source>
</evidence>
<evidence type="ECO:0000256" key="4">
    <source>
        <dbReference type="ARBA" id="ARBA00022729"/>
    </source>
</evidence>
<dbReference type="CDD" id="cd21176">
    <property type="entry name" value="LPMO_auxiliary-like"/>
    <property type="match status" value="1"/>
</dbReference>
<name>A0A9P8L2H4_9PEZI</name>
<evidence type="ECO:0000256" key="6">
    <source>
        <dbReference type="ARBA" id="ARBA00023180"/>
    </source>
</evidence>
<dbReference type="InterPro" id="IPR046936">
    <property type="entry name" value="BIM1-like"/>
</dbReference>
<dbReference type="Pfam" id="PF20238">
    <property type="entry name" value="BIM1-like_dom"/>
    <property type="match status" value="1"/>
</dbReference>
<gene>
    <name evidence="9" type="ORF">GP486_007643</name>
</gene>
<evidence type="ECO:0000256" key="1">
    <source>
        <dbReference type="ARBA" id="ARBA00004609"/>
    </source>
</evidence>
<dbReference type="InterPro" id="IPR046530">
    <property type="entry name" value="BIM1-like_dom"/>
</dbReference>
<evidence type="ECO:0000256" key="3">
    <source>
        <dbReference type="ARBA" id="ARBA00022622"/>
    </source>
</evidence>
<keyword evidence="2" id="KW-1003">Cell membrane</keyword>
<evidence type="ECO:0000256" key="2">
    <source>
        <dbReference type="ARBA" id="ARBA00022475"/>
    </source>
</evidence>
<comment type="caution">
    <text evidence="9">The sequence shown here is derived from an EMBL/GenBank/DDBJ whole genome shotgun (WGS) entry which is preliminary data.</text>
</comment>
<keyword evidence="3" id="KW-0336">GPI-anchor</keyword>
<dbReference type="GO" id="GO:0005886">
    <property type="term" value="C:plasma membrane"/>
    <property type="evidence" value="ECO:0007669"/>
    <property type="project" value="UniProtKB-SubCell"/>
</dbReference>
<evidence type="ECO:0000256" key="5">
    <source>
        <dbReference type="ARBA" id="ARBA00023136"/>
    </source>
</evidence>
<accession>A0A9P8L2H4</accession>
<keyword evidence="7" id="KW-0449">Lipoprotein</keyword>
<dbReference type="PANTHER" id="PTHR34992">
    <property type="entry name" value="HYPHAL ANASTAMOSIS-7 PROTEIN"/>
    <property type="match status" value="1"/>
</dbReference>
<dbReference type="GO" id="GO:0098552">
    <property type="term" value="C:side of membrane"/>
    <property type="evidence" value="ECO:0007669"/>
    <property type="project" value="UniProtKB-KW"/>
</dbReference>
<feature type="domain" description="Copper acquisition factor BIM1-like" evidence="8">
    <location>
        <begin position="4"/>
        <end position="126"/>
    </location>
</feature>
<sequence length="169" mass="17823">MGLSTNRTNWPVTGGAVAIQPGWNQGHPTAFFYINMGFGTVPPNMSFPMVPVFQIIGPGRDPYPGTFCLPQVPLPVNASVKIGDNATIQVIEVAIHGAALFNCVDITFADPKDVAEVNSSNCFNSSNLGFSQVFTTSSLSAAPSSLSSSINMFSVLLPTILVWALGTLT</sequence>
<proteinExistence type="predicted"/>
<keyword evidence="4" id="KW-0732">Signal</keyword>
<dbReference type="EMBL" id="JAGHQM010002291">
    <property type="protein sequence ID" value="KAH0550994.1"/>
    <property type="molecule type" value="Genomic_DNA"/>
</dbReference>
<evidence type="ECO:0000256" key="7">
    <source>
        <dbReference type="ARBA" id="ARBA00023288"/>
    </source>
</evidence>
<protein>
    <recommendedName>
        <fullName evidence="8">Copper acquisition factor BIM1-like domain-containing protein</fullName>
    </recommendedName>
</protein>